<dbReference type="InterPro" id="IPR052337">
    <property type="entry name" value="SAT4-like"/>
</dbReference>
<evidence type="ECO:0000256" key="1">
    <source>
        <dbReference type="ARBA" id="ARBA00004141"/>
    </source>
</evidence>
<feature type="region of interest" description="Disordered" evidence="6">
    <location>
        <begin position="347"/>
        <end position="385"/>
    </location>
</feature>
<evidence type="ECO:0000256" key="3">
    <source>
        <dbReference type="ARBA" id="ARBA00022989"/>
    </source>
</evidence>
<organism evidence="9 10">
    <name type="scientific">Podospora appendiculata</name>
    <dbReference type="NCBI Taxonomy" id="314037"/>
    <lineage>
        <taxon>Eukaryota</taxon>
        <taxon>Fungi</taxon>
        <taxon>Dikarya</taxon>
        <taxon>Ascomycota</taxon>
        <taxon>Pezizomycotina</taxon>
        <taxon>Sordariomycetes</taxon>
        <taxon>Sordariomycetidae</taxon>
        <taxon>Sordariales</taxon>
        <taxon>Podosporaceae</taxon>
        <taxon>Podospora</taxon>
    </lineage>
</organism>
<reference evidence="9" key="1">
    <citation type="journal article" date="2023" name="Mol. Phylogenet. Evol.">
        <title>Genome-scale phylogeny and comparative genomics of the fungal order Sordariales.</title>
        <authorList>
            <person name="Hensen N."/>
            <person name="Bonometti L."/>
            <person name="Westerberg I."/>
            <person name="Brannstrom I.O."/>
            <person name="Guillou S."/>
            <person name="Cros-Aarteil S."/>
            <person name="Calhoun S."/>
            <person name="Haridas S."/>
            <person name="Kuo A."/>
            <person name="Mondo S."/>
            <person name="Pangilinan J."/>
            <person name="Riley R."/>
            <person name="LaButti K."/>
            <person name="Andreopoulos B."/>
            <person name="Lipzen A."/>
            <person name="Chen C."/>
            <person name="Yan M."/>
            <person name="Daum C."/>
            <person name="Ng V."/>
            <person name="Clum A."/>
            <person name="Steindorff A."/>
            <person name="Ohm R.A."/>
            <person name="Martin F."/>
            <person name="Silar P."/>
            <person name="Natvig D.O."/>
            <person name="Lalanne C."/>
            <person name="Gautier V."/>
            <person name="Ament-Velasquez S.L."/>
            <person name="Kruys A."/>
            <person name="Hutchinson M.I."/>
            <person name="Powell A.J."/>
            <person name="Barry K."/>
            <person name="Miller A.N."/>
            <person name="Grigoriev I.V."/>
            <person name="Debuchy R."/>
            <person name="Gladieux P."/>
            <person name="Hiltunen Thoren M."/>
            <person name="Johannesson H."/>
        </authorList>
    </citation>
    <scope>NUCLEOTIDE SEQUENCE</scope>
    <source>
        <strain evidence="9">CBS 314.62</strain>
    </source>
</reference>
<keyword evidence="3 7" id="KW-1133">Transmembrane helix</keyword>
<dbReference type="Proteomes" id="UP001270362">
    <property type="component" value="Unassembled WGS sequence"/>
</dbReference>
<feature type="transmembrane region" description="Helical" evidence="7">
    <location>
        <begin position="56"/>
        <end position="76"/>
    </location>
</feature>
<comment type="caution">
    <text evidence="9">The sequence shown here is derived from an EMBL/GenBank/DDBJ whole genome shotgun (WGS) entry which is preliminary data.</text>
</comment>
<comment type="subcellular location">
    <subcellularLocation>
        <location evidence="1">Membrane</location>
        <topology evidence="1">Multi-pass membrane protein</topology>
    </subcellularLocation>
</comment>
<reference evidence="9" key="2">
    <citation type="submission" date="2023-06" db="EMBL/GenBank/DDBJ databases">
        <authorList>
            <consortium name="Lawrence Berkeley National Laboratory"/>
            <person name="Haridas S."/>
            <person name="Hensen N."/>
            <person name="Bonometti L."/>
            <person name="Westerberg I."/>
            <person name="Brannstrom I.O."/>
            <person name="Guillou S."/>
            <person name="Cros-Aarteil S."/>
            <person name="Calhoun S."/>
            <person name="Kuo A."/>
            <person name="Mondo S."/>
            <person name="Pangilinan J."/>
            <person name="Riley R."/>
            <person name="Labutti K."/>
            <person name="Andreopoulos B."/>
            <person name="Lipzen A."/>
            <person name="Chen C."/>
            <person name="Yanf M."/>
            <person name="Daum C."/>
            <person name="Ng V."/>
            <person name="Clum A."/>
            <person name="Steindorff A."/>
            <person name="Ohm R."/>
            <person name="Martin F."/>
            <person name="Silar P."/>
            <person name="Natvig D."/>
            <person name="Lalanne C."/>
            <person name="Gautier V."/>
            <person name="Ament-Velasquez S.L."/>
            <person name="Kruys A."/>
            <person name="Hutchinson M.I."/>
            <person name="Powell A.J."/>
            <person name="Barry K."/>
            <person name="Miller A.N."/>
            <person name="Grigoriev I.V."/>
            <person name="Debuchy R."/>
            <person name="Gladieux P."/>
            <person name="Thoren M.H."/>
            <person name="Johannesson H."/>
        </authorList>
    </citation>
    <scope>NUCLEOTIDE SEQUENCE</scope>
    <source>
        <strain evidence="9">CBS 314.62</strain>
    </source>
</reference>
<feature type="transmembrane region" description="Helical" evidence="7">
    <location>
        <begin position="23"/>
        <end position="44"/>
    </location>
</feature>
<dbReference type="InterPro" id="IPR049326">
    <property type="entry name" value="Rhodopsin_dom_fungi"/>
</dbReference>
<feature type="region of interest" description="Disordered" evidence="6">
    <location>
        <begin position="290"/>
        <end position="334"/>
    </location>
</feature>
<evidence type="ECO:0000256" key="6">
    <source>
        <dbReference type="SAM" id="MobiDB-lite"/>
    </source>
</evidence>
<evidence type="ECO:0000313" key="9">
    <source>
        <dbReference type="EMBL" id="KAK3690465.1"/>
    </source>
</evidence>
<dbReference type="PANTHER" id="PTHR33048:SF47">
    <property type="entry name" value="INTEGRAL MEMBRANE PROTEIN-RELATED"/>
    <property type="match status" value="1"/>
</dbReference>
<feature type="compositionally biased region" description="Polar residues" evidence="6">
    <location>
        <begin position="290"/>
        <end position="304"/>
    </location>
</feature>
<name>A0AAE1CEI4_9PEZI</name>
<evidence type="ECO:0000256" key="2">
    <source>
        <dbReference type="ARBA" id="ARBA00022692"/>
    </source>
</evidence>
<feature type="compositionally biased region" description="Gly residues" evidence="6">
    <location>
        <begin position="305"/>
        <end position="315"/>
    </location>
</feature>
<evidence type="ECO:0000256" key="5">
    <source>
        <dbReference type="ARBA" id="ARBA00038359"/>
    </source>
</evidence>
<keyword evidence="4 7" id="KW-0472">Membrane</keyword>
<keyword evidence="2 7" id="KW-0812">Transmembrane</keyword>
<feature type="transmembrane region" description="Helical" evidence="7">
    <location>
        <begin position="183"/>
        <end position="201"/>
    </location>
</feature>
<dbReference type="EMBL" id="JAULSO010000002">
    <property type="protein sequence ID" value="KAK3690465.1"/>
    <property type="molecule type" value="Genomic_DNA"/>
</dbReference>
<keyword evidence="10" id="KW-1185">Reference proteome</keyword>
<evidence type="ECO:0000256" key="4">
    <source>
        <dbReference type="ARBA" id="ARBA00023136"/>
    </source>
</evidence>
<dbReference type="AlphaFoldDB" id="A0AAE1CEI4"/>
<dbReference type="Pfam" id="PF20684">
    <property type="entry name" value="Fung_rhodopsin"/>
    <property type="match status" value="1"/>
</dbReference>
<dbReference type="GO" id="GO:0016020">
    <property type="term" value="C:membrane"/>
    <property type="evidence" value="ECO:0007669"/>
    <property type="project" value="UniProtKB-SubCell"/>
</dbReference>
<gene>
    <name evidence="9" type="ORF">B0T22DRAFT_405019</name>
</gene>
<accession>A0AAE1CEI4</accession>
<feature type="domain" description="Rhodopsin" evidence="8">
    <location>
        <begin position="40"/>
        <end position="276"/>
    </location>
</feature>
<feature type="compositionally biased region" description="Basic and acidic residues" evidence="6">
    <location>
        <begin position="355"/>
        <end position="372"/>
    </location>
</feature>
<evidence type="ECO:0000259" key="8">
    <source>
        <dbReference type="Pfam" id="PF20684"/>
    </source>
</evidence>
<comment type="similarity">
    <text evidence="5">Belongs to the SAT4 family.</text>
</comment>
<feature type="transmembrane region" description="Helical" evidence="7">
    <location>
        <begin position="213"/>
        <end position="234"/>
    </location>
</feature>
<evidence type="ECO:0000313" key="10">
    <source>
        <dbReference type="Proteomes" id="UP001270362"/>
    </source>
</evidence>
<sequence length="385" mass="42142">MALVNLAVLAREVATMQSRATTIYGFMGAFVPLAFMAVCLRLYTRFKFAKIGGDDIAISIGFVGYTGLMIATIYAVKYGLGLHIWDVPIETGVSMQKCGFTSQVLYPSSLGAIKLSIILFLLRVLPADNGWNKPLYGLAGWVVASESAFTIALFLQCRPINFYWDKTVGGTCFDQPKFYYVDAALNMTTDIVILSLPWFIFRNLNLSRRKKYELLLICSVGVFTLISSIVRLPYLHNLNQSLDPTWDVVDICIWSIAELGSAITLSSVPAIRPLIVHHFPRYMGSLLKGSTGSGRNSGIKNSGSHRGGATTGGSGNRKTTTYPGSEAADQASAKPSWFSYTELEDVDGSLRKKRSADMESQEHILEHEHEPRSVAVPAGVGKAKS</sequence>
<protein>
    <recommendedName>
        <fullName evidence="8">Rhodopsin domain-containing protein</fullName>
    </recommendedName>
</protein>
<proteinExistence type="inferred from homology"/>
<dbReference type="PANTHER" id="PTHR33048">
    <property type="entry name" value="PTH11-LIKE INTEGRAL MEMBRANE PROTEIN (AFU_ORTHOLOGUE AFUA_5G11245)"/>
    <property type="match status" value="1"/>
</dbReference>
<feature type="transmembrane region" description="Helical" evidence="7">
    <location>
        <begin position="104"/>
        <end position="122"/>
    </location>
</feature>
<evidence type="ECO:0000256" key="7">
    <source>
        <dbReference type="SAM" id="Phobius"/>
    </source>
</evidence>
<feature type="transmembrane region" description="Helical" evidence="7">
    <location>
        <begin position="134"/>
        <end position="155"/>
    </location>
</feature>